<accession>Q4N1A1</accession>
<evidence type="ECO:0000256" key="2">
    <source>
        <dbReference type="SAM" id="MobiDB-lite"/>
    </source>
</evidence>
<evidence type="ECO:0000259" key="4">
    <source>
        <dbReference type="Pfam" id="PF12335"/>
    </source>
</evidence>
<evidence type="ECO:0000313" key="6">
    <source>
        <dbReference type="Proteomes" id="UP000001949"/>
    </source>
</evidence>
<dbReference type="eggNOG" id="ENOG502S5MG">
    <property type="taxonomic scope" value="Eukaryota"/>
</dbReference>
<comment type="caution">
    <text evidence="5">The sequence shown here is derived from an EMBL/GenBank/DDBJ whole genome shotgun (WGS) entry which is preliminary data.</text>
</comment>
<dbReference type="Gene3D" id="1.20.1270.60">
    <property type="entry name" value="Arfaptin homology (AH) domain/BAR domain"/>
    <property type="match status" value="1"/>
</dbReference>
<dbReference type="KEGG" id="tpv:TP04_0845"/>
<evidence type="ECO:0000259" key="3">
    <source>
        <dbReference type="Pfam" id="PF00611"/>
    </source>
</evidence>
<organism evidence="5 6">
    <name type="scientific">Theileria parva</name>
    <name type="common">East coast fever infection agent</name>
    <dbReference type="NCBI Taxonomy" id="5875"/>
    <lineage>
        <taxon>Eukaryota</taxon>
        <taxon>Sar</taxon>
        <taxon>Alveolata</taxon>
        <taxon>Apicomplexa</taxon>
        <taxon>Aconoidasida</taxon>
        <taxon>Piroplasmida</taxon>
        <taxon>Theileriidae</taxon>
        <taxon>Theileria</taxon>
    </lineage>
</organism>
<evidence type="ECO:0000313" key="5">
    <source>
        <dbReference type="EMBL" id="EAN32199.1"/>
    </source>
</evidence>
<dbReference type="SUPFAM" id="SSF103657">
    <property type="entry name" value="BAR/IMD domain-like"/>
    <property type="match status" value="1"/>
</dbReference>
<dbReference type="Proteomes" id="UP000001949">
    <property type="component" value="Unassembled WGS sequence"/>
</dbReference>
<feature type="region of interest" description="Disordered" evidence="2">
    <location>
        <begin position="41"/>
        <end position="63"/>
    </location>
</feature>
<proteinExistence type="predicted"/>
<dbReference type="Pfam" id="PF00611">
    <property type="entry name" value="FCH"/>
    <property type="match status" value="1"/>
</dbReference>
<name>Q4N1A1_THEPA</name>
<dbReference type="RefSeq" id="XP_764482.1">
    <property type="nucleotide sequence ID" value="XM_759389.1"/>
</dbReference>
<feature type="coiled-coil region" evidence="1">
    <location>
        <begin position="176"/>
        <end position="203"/>
    </location>
</feature>
<dbReference type="Pfam" id="PF12335">
    <property type="entry name" value="SBF2"/>
    <property type="match status" value="1"/>
</dbReference>
<gene>
    <name evidence="5" type="ordered locus">TP04_0845</name>
</gene>
<evidence type="ECO:0000256" key="1">
    <source>
        <dbReference type="SAM" id="Coils"/>
    </source>
</evidence>
<keyword evidence="1" id="KW-0175">Coiled coil</keyword>
<keyword evidence="6" id="KW-1185">Reference proteome</keyword>
<dbReference type="EMBL" id="AAGK01000004">
    <property type="protein sequence ID" value="EAN32199.1"/>
    <property type="molecule type" value="Genomic_DNA"/>
</dbReference>
<reference evidence="5 6" key="1">
    <citation type="journal article" date="2005" name="Science">
        <title>Genome sequence of Theileria parva, a bovine pathogen that transforms lymphocytes.</title>
        <authorList>
            <person name="Gardner M.J."/>
            <person name="Bishop R."/>
            <person name="Shah T."/>
            <person name="de Villiers E.P."/>
            <person name="Carlton J.M."/>
            <person name="Hall N."/>
            <person name="Ren Q."/>
            <person name="Paulsen I.T."/>
            <person name="Pain A."/>
            <person name="Berriman M."/>
            <person name="Wilson R.J.M."/>
            <person name="Sato S."/>
            <person name="Ralph S.A."/>
            <person name="Mann D.J."/>
            <person name="Xiong Z."/>
            <person name="Shallom S.J."/>
            <person name="Weidman J."/>
            <person name="Jiang L."/>
            <person name="Lynn J."/>
            <person name="Weaver B."/>
            <person name="Shoaibi A."/>
            <person name="Domingo A.R."/>
            <person name="Wasawo D."/>
            <person name="Crabtree J."/>
            <person name="Wortman J.R."/>
            <person name="Haas B."/>
            <person name="Angiuoli S.V."/>
            <person name="Creasy T.H."/>
            <person name="Lu C."/>
            <person name="Suh B."/>
            <person name="Silva J.C."/>
            <person name="Utterback T.R."/>
            <person name="Feldblyum T.V."/>
            <person name="Pertea M."/>
            <person name="Allen J."/>
            <person name="Nierman W.C."/>
            <person name="Taracha E.L.N."/>
            <person name="Salzberg S.L."/>
            <person name="White O.R."/>
            <person name="Fitzhugh H.A."/>
            <person name="Morzaria S."/>
            <person name="Venter J.C."/>
            <person name="Fraser C.M."/>
            <person name="Nene V."/>
        </authorList>
    </citation>
    <scope>NUCLEOTIDE SEQUENCE [LARGE SCALE GENOMIC DNA]</scope>
    <source>
        <strain evidence="5 6">Muguga</strain>
    </source>
</reference>
<protein>
    <submittedName>
        <fullName evidence="5">Uncharacterized protein</fullName>
    </submittedName>
</protein>
<dbReference type="AlphaFoldDB" id="Q4N1A1"/>
<dbReference type="InterPro" id="IPR022096">
    <property type="entry name" value="SBF1/SBF2"/>
</dbReference>
<dbReference type="OMA" id="FWEECLT"/>
<dbReference type="GeneID" id="3500711"/>
<feature type="domain" description="FCH" evidence="3">
    <location>
        <begin position="89"/>
        <end position="163"/>
    </location>
</feature>
<sequence>MDNSLGGVIDTFNETVSYTSFDNMMVYTIKKIHTTSISTEYQSDSGDLSKTQSIDDLSDNSQKSTFSNSIYDNNDGEFLNFPEILSSLKSWSSRLERNTEMCNSLNEIFTELCKIEYQYVDSLRTLKDKIDLKSTLECTEGLSTVSVLSSFKSYVTKMAENHSDFMESISNECFFEQNKDQKIKDIVGEIESLKKELDKYKSDKLVCFSKMKDSYFSSKNAVTLCLDATHQAPSIKTSVHKTVIPVILNFIRVNNMVYKYDEFNYFVEFNNKVQAVVNSLSELEKTRSHQVNDIISKFMVCEMAKLRNLEYDLNSLIETLNNFDGSKDLESTFSGENWTKNIPQIQDNCKTKYAEFSGKQTHNVTSFLFPSAIIRPPPYRVISKVENDMQRFLESVWSSSEPLLLDEFKDEIQSSLVRQVFCDLLSKNITTQSEVKSKDKFQFLVEMVNSILSVSERQADYWCGYSILKFSDKYYTNDEDSVDGKCYLWSKICTNNYWKNNMFWEECLTIILSLDLKAIFETSSCLEKTLTRIICVPSTEEPLGFYNWMLRYGFPDTGCKNLIHRVCMKFKVPQSYYNALINRH</sequence>
<feature type="domain" description="SBF1/SBF2" evidence="4">
    <location>
        <begin position="408"/>
        <end position="509"/>
    </location>
</feature>
<dbReference type="InParanoid" id="Q4N1A1"/>
<dbReference type="InterPro" id="IPR001060">
    <property type="entry name" value="FCH_dom"/>
</dbReference>
<dbReference type="VEuPathDB" id="PiroplasmaDB:TpMuguga_04g00845"/>
<dbReference type="InterPro" id="IPR027267">
    <property type="entry name" value="AH/BAR_dom_sf"/>
</dbReference>